<dbReference type="RefSeq" id="XP_001587588.1">
    <property type="nucleotide sequence ID" value="XM_001587538.1"/>
</dbReference>
<evidence type="ECO:0000256" key="1">
    <source>
        <dbReference type="SAM" id="Coils"/>
    </source>
</evidence>
<keyword evidence="4" id="KW-1185">Reference proteome</keyword>
<evidence type="ECO:0000313" key="3">
    <source>
        <dbReference type="EMBL" id="EDN95702.1"/>
    </source>
</evidence>
<feature type="coiled-coil region" evidence="1">
    <location>
        <begin position="229"/>
        <end position="311"/>
    </location>
</feature>
<dbReference type="KEGG" id="ssl:SS1G_11581"/>
<protein>
    <submittedName>
        <fullName evidence="3">Uncharacterized protein</fullName>
    </submittedName>
</protein>
<accession>A7F1W0</accession>
<feature type="region of interest" description="Disordered" evidence="2">
    <location>
        <begin position="349"/>
        <end position="377"/>
    </location>
</feature>
<dbReference type="AlphaFoldDB" id="A7F1W0"/>
<dbReference type="InParanoid" id="A7F1W0"/>
<organism evidence="3 4">
    <name type="scientific">Sclerotinia sclerotiorum (strain ATCC 18683 / 1980 / Ss-1)</name>
    <name type="common">White mold</name>
    <name type="synonym">Whetzelinia sclerotiorum</name>
    <dbReference type="NCBI Taxonomy" id="665079"/>
    <lineage>
        <taxon>Eukaryota</taxon>
        <taxon>Fungi</taxon>
        <taxon>Dikarya</taxon>
        <taxon>Ascomycota</taxon>
        <taxon>Pezizomycotina</taxon>
        <taxon>Leotiomycetes</taxon>
        <taxon>Helotiales</taxon>
        <taxon>Sclerotiniaceae</taxon>
        <taxon>Sclerotinia</taxon>
    </lineage>
</organism>
<evidence type="ECO:0000313" key="4">
    <source>
        <dbReference type="Proteomes" id="UP000001312"/>
    </source>
</evidence>
<gene>
    <name evidence="3" type="ORF">SS1G_11581</name>
</gene>
<evidence type="ECO:0000256" key="2">
    <source>
        <dbReference type="SAM" id="MobiDB-lite"/>
    </source>
</evidence>
<dbReference type="Proteomes" id="UP000001312">
    <property type="component" value="Unassembled WGS sequence"/>
</dbReference>
<reference evidence="4" key="1">
    <citation type="journal article" date="2011" name="PLoS Genet.">
        <title>Genomic analysis of the necrotrophic fungal pathogens Sclerotinia sclerotiorum and Botrytis cinerea.</title>
        <authorList>
            <person name="Amselem J."/>
            <person name="Cuomo C.A."/>
            <person name="van Kan J.A."/>
            <person name="Viaud M."/>
            <person name="Benito E.P."/>
            <person name="Couloux A."/>
            <person name="Coutinho P.M."/>
            <person name="de Vries R.P."/>
            <person name="Dyer P.S."/>
            <person name="Fillinger S."/>
            <person name="Fournier E."/>
            <person name="Gout L."/>
            <person name="Hahn M."/>
            <person name="Kohn L."/>
            <person name="Lapalu N."/>
            <person name="Plummer K.M."/>
            <person name="Pradier J.M."/>
            <person name="Quevillon E."/>
            <person name="Sharon A."/>
            <person name="Simon A."/>
            <person name="ten Have A."/>
            <person name="Tudzynski B."/>
            <person name="Tudzynski P."/>
            <person name="Wincker P."/>
            <person name="Andrew M."/>
            <person name="Anthouard V."/>
            <person name="Beever R.E."/>
            <person name="Beffa R."/>
            <person name="Benoit I."/>
            <person name="Bouzid O."/>
            <person name="Brault B."/>
            <person name="Chen Z."/>
            <person name="Choquer M."/>
            <person name="Collemare J."/>
            <person name="Cotton P."/>
            <person name="Danchin E.G."/>
            <person name="Da Silva C."/>
            <person name="Gautier A."/>
            <person name="Giraud C."/>
            <person name="Giraud T."/>
            <person name="Gonzalez C."/>
            <person name="Grossetete S."/>
            <person name="Guldener U."/>
            <person name="Henrissat B."/>
            <person name="Howlett B.J."/>
            <person name="Kodira C."/>
            <person name="Kretschmer M."/>
            <person name="Lappartient A."/>
            <person name="Leroch M."/>
            <person name="Levis C."/>
            <person name="Mauceli E."/>
            <person name="Neuveglise C."/>
            <person name="Oeser B."/>
            <person name="Pearson M."/>
            <person name="Poulain J."/>
            <person name="Poussereau N."/>
            <person name="Quesneville H."/>
            <person name="Rascle C."/>
            <person name="Schumacher J."/>
            <person name="Segurens B."/>
            <person name="Sexton A."/>
            <person name="Silva E."/>
            <person name="Sirven C."/>
            <person name="Soanes D.M."/>
            <person name="Talbot N.J."/>
            <person name="Templeton M."/>
            <person name="Yandava C."/>
            <person name="Yarden O."/>
            <person name="Zeng Q."/>
            <person name="Rollins J.A."/>
            <person name="Lebrun M.H."/>
            <person name="Dickman M."/>
        </authorList>
    </citation>
    <scope>NUCLEOTIDE SEQUENCE [LARGE SCALE GENOMIC DNA]</scope>
    <source>
        <strain evidence="4">ATCC 18683 / 1980 / Ss-1</strain>
    </source>
</reference>
<dbReference type="GeneID" id="5483665"/>
<keyword evidence="1" id="KW-0175">Coiled coil</keyword>
<name>A7F1W0_SCLS1</name>
<sequence>MAEVILKRLLEQDPQKKTFYHGSQNADKPVPLPDRIWKPLRKYNLASTSLEYKKDIMSNAEIASPLPSPYCSSIMRTLSAALALHTRTKSFKLVFKKAESTCSHKRSDLITGEIQHIDNDFEKDSKDEMAAWEVCQCLQKIVDCTTVDNEVMFSDLVLTQSCQVSPIVPFPGFANRFECTRTSSQPFGGRTGFERWERRAQSTSGPSEELASTREQELTAEIITIQSQKKDVETKLATVRSEKETFERRLDELQTQNSLDIEAPKVQAFINELQHDIGRLQYKVDEVEEKLREANDRADKAVTQRNKALIEKYKLHVKIDDLVEVARLKEQVSPAPLEYRAGIKRARSPTLSLSSRERSGIGGRGGGNNSFSMNDEGKFHGISPLRTLDQRACKV</sequence>
<dbReference type="EMBL" id="CH476638">
    <property type="protein sequence ID" value="EDN95702.1"/>
    <property type="molecule type" value="Genomic_DNA"/>
</dbReference>
<proteinExistence type="predicted"/>